<dbReference type="InterPro" id="IPR001148">
    <property type="entry name" value="CA_dom"/>
</dbReference>
<dbReference type="GO" id="GO:0005737">
    <property type="term" value="C:cytoplasm"/>
    <property type="evidence" value="ECO:0007669"/>
    <property type="project" value="TreeGrafter"/>
</dbReference>
<evidence type="ECO:0000256" key="2">
    <source>
        <dbReference type="SAM" id="SignalP"/>
    </source>
</evidence>
<feature type="domain" description="Alpha-carbonic anhydrase" evidence="3">
    <location>
        <begin position="20"/>
        <end position="289"/>
    </location>
</feature>
<organism evidence="4 5">
    <name type="scientific">Dinoponera quadriceps</name>
    <name type="common">South American ant</name>
    <dbReference type="NCBI Taxonomy" id="609295"/>
    <lineage>
        <taxon>Eukaryota</taxon>
        <taxon>Metazoa</taxon>
        <taxon>Ecdysozoa</taxon>
        <taxon>Arthropoda</taxon>
        <taxon>Hexapoda</taxon>
        <taxon>Insecta</taxon>
        <taxon>Pterygota</taxon>
        <taxon>Neoptera</taxon>
        <taxon>Endopterygota</taxon>
        <taxon>Hymenoptera</taxon>
        <taxon>Apocrita</taxon>
        <taxon>Aculeata</taxon>
        <taxon>Formicoidea</taxon>
        <taxon>Formicidae</taxon>
        <taxon>Ponerinae</taxon>
        <taxon>Ponerini</taxon>
        <taxon>Dinoponera</taxon>
    </lineage>
</organism>
<evidence type="ECO:0000313" key="5">
    <source>
        <dbReference type="RefSeq" id="XP_014479464.1"/>
    </source>
</evidence>
<dbReference type="OrthoDB" id="429145at2759"/>
<evidence type="ECO:0000256" key="1">
    <source>
        <dbReference type="ARBA" id="ARBA00010718"/>
    </source>
</evidence>
<dbReference type="PANTHER" id="PTHR18952:SF124">
    <property type="entry name" value="CARBONIC ANHYDRASE 7"/>
    <property type="match status" value="1"/>
</dbReference>
<dbReference type="Proteomes" id="UP000515204">
    <property type="component" value="Unplaced"/>
</dbReference>
<keyword evidence="4" id="KW-1185">Reference proteome</keyword>
<accession>A0A6P3XNB5</accession>
<keyword evidence="2" id="KW-0732">Signal</keyword>
<dbReference type="CDD" id="cd00326">
    <property type="entry name" value="alpha_CA"/>
    <property type="match status" value="1"/>
</dbReference>
<dbReference type="GO" id="GO:0008270">
    <property type="term" value="F:zinc ion binding"/>
    <property type="evidence" value="ECO:0007669"/>
    <property type="project" value="InterPro"/>
</dbReference>
<dbReference type="RefSeq" id="XP_014479464.1">
    <property type="nucleotide sequence ID" value="XM_014623978.1"/>
</dbReference>
<gene>
    <name evidence="5" type="primary">LOC106746863</name>
</gene>
<name>A0A6P3XNB5_DINQU</name>
<dbReference type="SUPFAM" id="SSF51069">
    <property type="entry name" value="Carbonic anhydrase"/>
    <property type="match status" value="1"/>
</dbReference>
<dbReference type="GO" id="GO:0004089">
    <property type="term" value="F:carbonate dehydratase activity"/>
    <property type="evidence" value="ECO:0007669"/>
    <property type="project" value="InterPro"/>
</dbReference>
<dbReference type="Pfam" id="PF00194">
    <property type="entry name" value="Carb_anhydrase"/>
    <property type="match status" value="1"/>
</dbReference>
<dbReference type="AlphaFoldDB" id="A0A6P3XNB5"/>
<dbReference type="Gene3D" id="3.10.200.10">
    <property type="entry name" value="Alpha carbonic anhydrase"/>
    <property type="match status" value="1"/>
</dbReference>
<protein>
    <submittedName>
        <fullName evidence="5">Carbonic anhydrase 1-like</fullName>
    </submittedName>
</protein>
<dbReference type="KEGG" id="dqu:106746863"/>
<feature type="chain" id="PRO_5027665391" evidence="2">
    <location>
        <begin position="20"/>
        <end position="320"/>
    </location>
</feature>
<dbReference type="InterPro" id="IPR023561">
    <property type="entry name" value="Carbonic_anhydrase_a-class"/>
</dbReference>
<proteinExistence type="inferred from homology"/>
<reference evidence="5" key="1">
    <citation type="submission" date="2025-08" db="UniProtKB">
        <authorList>
            <consortium name="RefSeq"/>
        </authorList>
    </citation>
    <scope>IDENTIFICATION</scope>
</reference>
<evidence type="ECO:0000313" key="4">
    <source>
        <dbReference type="Proteomes" id="UP000515204"/>
    </source>
</evidence>
<dbReference type="InterPro" id="IPR036398">
    <property type="entry name" value="CA_dom_sf"/>
</dbReference>
<feature type="signal peptide" evidence="2">
    <location>
        <begin position="1"/>
        <end position="19"/>
    </location>
</feature>
<dbReference type="SMART" id="SM01057">
    <property type="entry name" value="Carb_anhydrase"/>
    <property type="match status" value="1"/>
</dbReference>
<sequence length="320" mass="35578">MKLPAAPFGLLLLAGLCLGAEFGYSGENGPENWSKISETCGGKNQSPINIIVKDTKSSSFPPLEVSFRTYKKNPFDKDSCQLTLVNNGHSAQLQSTDNMEVTVKGGPLKDTYTFQQLHFHWGRNNSEGSETLINNKPCSLEMHVVCRNEKYKSMAEAVNHADGLAVLGYMYHVPKGLFFYKNPILTRITSALQHMKDAGMNKTLCDCDLLQNLILPPTLNFQTYYTYNGSLTTPPCSESVTWFVFETILELANSQLKDFRKLKSSDGTPMTHNFRPPQPLGDREVYRNIPQEQNSGQCNTKSSYMGNTLAPLLGLGLSLV</sequence>
<dbReference type="GeneID" id="106746863"/>
<dbReference type="PROSITE" id="PS51144">
    <property type="entry name" value="ALPHA_CA_2"/>
    <property type="match status" value="1"/>
</dbReference>
<dbReference type="PANTHER" id="PTHR18952">
    <property type="entry name" value="CARBONIC ANHYDRASE"/>
    <property type="match status" value="1"/>
</dbReference>
<comment type="similarity">
    <text evidence="1">Belongs to the alpha-carbonic anhydrase family.</text>
</comment>
<evidence type="ECO:0000259" key="3">
    <source>
        <dbReference type="PROSITE" id="PS51144"/>
    </source>
</evidence>